<feature type="compositionally biased region" description="Low complexity" evidence="1">
    <location>
        <begin position="123"/>
        <end position="136"/>
    </location>
</feature>
<gene>
    <name evidence="2" type="ORF">RCC_10808</name>
</gene>
<dbReference type="Proteomes" id="UP000225277">
    <property type="component" value="Unassembled WGS sequence"/>
</dbReference>
<proteinExistence type="predicted"/>
<sequence>MMMQHVPEGTHAQQTCSSTSEQQLNNQRYAAAAASAKNLTPPPSHAGTPRSSTGMSLPASLAYDDSRRRYVAPALNRAFSSEDEDELDDRLEDDDSTTSSLFPSSMYRIRAVSKRNPARTRSESSSSLSQPAGSVSRMPDSSASRPDSGKESRSMTPDMMTASAPMSAAFARLNHKDAPERMQRGRSLPLSQNLGAKMFEGAA</sequence>
<accession>A0A2D3VRN9</accession>
<feature type="compositionally biased region" description="Basic and acidic residues" evidence="1">
    <location>
        <begin position="174"/>
        <end position="183"/>
    </location>
</feature>
<feature type="compositionally biased region" description="Acidic residues" evidence="1">
    <location>
        <begin position="81"/>
        <end position="96"/>
    </location>
</feature>
<name>A0A2D3VRN9_9PEZI</name>
<reference evidence="2 3" key="1">
    <citation type="submission" date="2016-03" db="EMBL/GenBank/DDBJ databases">
        <authorList>
            <person name="Ploux O."/>
        </authorList>
    </citation>
    <scope>NUCLEOTIDE SEQUENCE [LARGE SCALE GENOMIC DNA]</scope>
    <source>
        <strain evidence="2 3">URUG2</strain>
    </source>
</reference>
<evidence type="ECO:0000313" key="3">
    <source>
        <dbReference type="Proteomes" id="UP000225277"/>
    </source>
</evidence>
<dbReference type="EMBL" id="FJUY01000024">
    <property type="protein sequence ID" value="CZT25078.1"/>
    <property type="molecule type" value="Genomic_DNA"/>
</dbReference>
<organism evidence="2 3">
    <name type="scientific">Ramularia collo-cygni</name>
    <dbReference type="NCBI Taxonomy" id="112498"/>
    <lineage>
        <taxon>Eukaryota</taxon>
        <taxon>Fungi</taxon>
        <taxon>Dikarya</taxon>
        <taxon>Ascomycota</taxon>
        <taxon>Pezizomycotina</taxon>
        <taxon>Dothideomycetes</taxon>
        <taxon>Dothideomycetidae</taxon>
        <taxon>Mycosphaerellales</taxon>
        <taxon>Mycosphaerellaceae</taxon>
        <taxon>Ramularia</taxon>
    </lineage>
</organism>
<feature type="compositionally biased region" description="Polar residues" evidence="1">
    <location>
        <begin position="11"/>
        <end position="28"/>
    </location>
</feature>
<protein>
    <submittedName>
        <fullName evidence="2">Uncharacterized protein</fullName>
    </submittedName>
</protein>
<feature type="region of interest" description="Disordered" evidence="1">
    <location>
        <begin position="1"/>
        <end position="64"/>
    </location>
</feature>
<evidence type="ECO:0000256" key="1">
    <source>
        <dbReference type="SAM" id="MobiDB-lite"/>
    </source>
</evidence>
<dbReference type="RefSeq" id="XP_023631801.1">
    <property type="nucleotide sequence ID" value="XM_023776033.1"/>
</dbReference>
<dbReference type="GeneID" id="35605844"/>
<dbReference type="AlphaFoldDB" id="A0A2D3VRN9"/>
<keyword evidence="3" id="KW-1185">Reference proteome</keyword>
<feature type="region of interest" description="Disordered" evidence="1">
    <location>
        <begin position="79"/>
        <end position="203"/>
    </location>
</feature>
<evidence type="ECO:0000313" key="2">
    <source>
        <dbReference type="EMBL" id="CZT25078.1"/>
    </source>
</evidence>